<protein>
    <submittedName>
        <fullName evidence="1">Uncharacterized protein</fullName>
    </submittedName>
</protein>
<dbReference type="Proteomes" id="UP000017836">
    <property type="component" value="Unassembled WGS sequence"/>
</dbReference>
<dbReference type="HOGENOM" id="CLU_1837794_0_0_1"/>
<evidence type="ECO:0000313" key="1">
    <source>
        <dbReference type="EMBL" id="ERN16539.1"/>
    </source>
</evidence>
<name>U5D2B1_AMBTC</name>
<sequence>MGRKRAEVAADGREEQGKVEITKLAAEVAVGGRSRGGRQWSLGCSSGKGAAAEMVTGWCSGVAASCWSEVKVSQQWVCGRSGGMRGCWWERTIAAVMVAAGWKKVSKNGKKEAAGSCCLVLGNKGREGQGRRKALWQLGD</sequence>
<keyword evidence="2" id="KW-1185">Reference proteome</keyword>
<proteinExistence type="predicted"/>
<dbReference type="AlphaFoldDB" id="U5D2B1"/>
<organism evidence="1 2">
    <name type="scientific">Amborella trichopoda</name>
    <dbReference type="NCBI Taxonomy" id="13333"/>
    <lineage>
        <taxon>Eukaryota</taxon>
        <taxon>Viridiplantae</taxon>
        <taxon>Streptophyta</taxon>
        <taxon>Embryophyta</taxon>
        <taxon>Tracheophyta</taxon>
        <taxon>Spermatophyta</taxon>
        <taxon>Magnoliopsida</taxon>
        <taxon>Amborellales</taxon>
        <taxon>Amborellaceae</taxon>
        <taxon>Amborella</taxon>
    </lineage>
</organism>
<gene>
    <name evidence="1" type="ORF">AMTR_s00031p00137300</name>
</gene>
<evidence type="ECO:0000313" key="2">
    <source>
        <dbReference type="Proteomes" id="UP000017836"/>
    </source>
</evidence>
<accession>U5D2B1</accession>
<dbReference type="EMBL" id="KI392442">
    <property type="protein sequence ID" value="ERN16539.1"/>
    <property type="molecule type" value="Genomic_DNA"/>
</dbReference>
<dbReference type="Gramene" id="ERN16539">
    <property type="protein sequence ID" value="ERN16539"/>
    <property type="gene ID" value="AMTR_s00031p00137300"/>
</dbReference>
<reference evidence="2" key="1">
    <citation type="journal article" date="2013" name="Science">
        <title>The Amborella genome and the evolution of flowering plants.</title>
        <authorList>
            <consortium name="Amborella Genome Project"/>
        </authorList>
    </citation>
    <scope>NUCLEOTIDE SEQUENCE [LARGE SCALE GENOMIC DNA]</scope>
</reference>